<organism evidence="1">
    <name type="scientific">Bosea sp. NBC_00436</name>
    <dbReference type="NCBI Taxonomy" id="2969620"/>
    <lineage>
        <taxon>Bacteria</taxon>
        <taxon>Pseudomonadati</taxon>
        <taxon>Pseudomonadota</taxon>
        <taxon>Alphaproteobacteria</taxon>
        <taxon>Hyphomicrobiales</taxon>
        <taxon>Boseaceae</taxon>
        <taxon>Bosea</taxon>
    </lineage>
</organism>
<dbReference type="EMBL" id="CP102774">
    <property type="protein sequence ID" value="UZF88864.1"/>
    <property type="molecule type" value="Genomic_DNA"/>
</dbReference>
<protein>
    <submittedName>
        <fullName evidence="1">Uncharacterized protein</fullName>
    </submittedName>
</protein>
<accession>A0A9E7ZR90</accession>
<evidence type="ECO:0000313" key="1">
    <source>
        <dbReference type="EMBL" id="UZF88864.1"/>
    </source>
</evidence>
<gene>
    <name evidence="1" type="ORF">NWE54_08790</name>
</gene>
<dbReference type="AlphaFoldDB" id="A0A9E7ZR90"/>
<proteinExistence type="predicted"/>
<reference evidence="1" key="1">
    <citation type="submission" date="2022-08" db="EMBL/GenBank/DDBJ databases">
        <title>Complete Genome Sequences of 2 Bosea sp. soil isolates.</title>
        <authorList>
            <person name="Alvarez Arevalo M."/>
            <person name="Sterndorff E.B."/>
            <person name="Faurdal D."/>
            <person name="Joergensen T.S."/>
            <person name="Weber T."/>
        </authorList>
    </citation>
    <scope>NUCLEOTIDE SEQUENCE</scope>
    <source>
        <strain evidence="1">NBC_00436</strain>
    </source>
</reference>
<sequence length="155" mass="16613">MTKPTAAANAAGLPRIPGAPVGPLCCAVDMAALRAMTMGELNSLREALHTLTEVASAIGCQPRFSSDEDNCYNNAGLTLDSIYEFLAAYEQAVVNVAEVAQPKTSIDVEHRAWTRLGFQADMTDGLSSFAVLAAQSVRDEVEAKFREQHEDGVPR</sequence>
<name>A0A9E7ZR90_9HYPH</name>